<comment type="caution">
    <text evidence="1">The sequence shown here is derived from an EMBL/GenBank/DDBJ whole genome shotgun (WGS) entry which is preliminary data.</text>
</comment>
<dbReference type="EMBL" id="LHUQ01000008">
    <property type="protein sequence ID" value="KON64648.1"/>
    <property type="molecule type" value="Genomic_DNA"/>
</dbReference>
<accession>A0A0M0EHB4</accession>
<evidence type="ECO:0000313" key="1">
    <source>
        <dbReference type="EMBL" id="KON64648.1"/>
    </source>
</evidence>
<evidence type="ECO:0000313" key="2">
    <source>
        <dbReference type="Proteomes" id="UP000037566"/>
    </source>
</evidence>
<protein>
    <submittedName>
        <fullName evidence="1">Uncharacterized protein</fullName>
    </submittedName>
</protein>
<organism evidence="1 2">
    <name type="scientific">Komagataeibacter europaeus</name>
    <name type="common">Gluconacetobacter europaeus</name>
    <dbReference type="NCBI Taxonomy" id="33995"/>
    <lineage>
        <taxon>Bacteria</taxon>
        <taxon>Pseudomonadati</taxon>
        <taxon>Pseudomonadota</taxon>
        <taxon>Alphaproteobacteria</taxon>
        <taxon>Acetobacterales</taxon>
        <taxon>Acetobacteraceae</taxon>
        <taxon>Komagataeibacter</taxon>
    </lineage>
</organism>
<dbReference type="AlphaFoldDB" id="A0A0M0EHB4"/>
<sequence>MNRRNRFAECPKIPATRAFPMCLARLSVACNMTLTAR</sequence>
<dbReference type="Proteomes" id="UP000037566">
    <property type="component" value="Unassembled WGS sequence"/>
</dbReference>
<keyword evidence="2" id="KW-1185">Reference proteome</keyword>
<dbReference type="PATRIC" id="fig|33995.3.peg.2063"/>
<reference evidence="1" key="1">
    <citation type="submission" date="2015-08" db="EMBL/GenBank/DDBJ databases">
        <title>Draft genome sequence of Komagataeibacter europaeus CECT 8546 a cellulose producer strain from vinegar produced by the traditional method.</title>
        <authorList>
            <person name="Poehlein A."/>
            <person name="Valera M.J."/>
            <person name="Haack F.S."/>
            <person name="Mas A."/>
            <person name="Daniel R."/>
            <person name="Streit W.R."/>
            <person name="Mateo E."/>
        </authorList>
    </citation>
    <scope>NUCLEOTIDE SEQUENCE [LARGE SCALE GENOMIC DNA]</scope>
    <source>
        <strain evidence="1">CECT 8546</strain>
    </source>
</reference>
<proteinExistence type="predicted"/>
<gene>
    <name evidence="1" type="ORF">KOEU_18630</name>
</gene>
<name>A0A0M0EHB4_KOMEU</name>